<protein>
    <recommendedName>
        <fullName evidence="3">CYIR protein</fullName>
    </recommendedName>
</protein>
<dbReference type="RefSeq" id="XP_004228284.1">
    <property type="nucleotide sequence ID" value="XM_004228236.1"/>
</dbReference>
<organism evidence="1 2">
    <name type="scientific">Plasmodium cynomolgi (strain B)</name>
    <dbReference type="NCBI Taxonomy" id="1120755"/>
    <lineage>
        <taxon>Eukaryota</taxon>
        <taxon>Sar</taxon>
        <taxon>Alveolata</taxon>
        <taxon>Apicomplexa</taxon>
        <taxon>Aconoidasida</taxon>
        <taxon>Haemosporida</taxon>
        <taxon>Plasmodiidae</taxon>
        <taxon>Plasmodium</taxon>
        <taxon>Plasmodium (Plasmodium)</taxon>
    </lineage>
</organism>
<evidence type="ECO:0000313" key="1">
    <source>
        <dbReference type="EMBL" id="GAB70066.1"/>
    </source>
</evidence>
<sequence length="107" mass="12601">MNILYSLYKKYSKFNDIIDDKLMLDKQSFLSLSTNFCNDYIEASYITKYEEIYNKLRGKSIEYSNNFIKLSECEKTNTMTTALIGTTFGLIPFFGVLYKVKEINFIF</sequence>
<dbReference type="EMBL" id="DF158691">
    <property type="protein sequence ID" value="GAB70066.1"/>
    <property type="molecule type" value="Genomic_DNA"/>
</dbReference>
<reference evidence="1 2" key="1">
    <citation type="journal article" date="2012" name="Nat. Genet.">
        <title>Plasmodium cynomolgi genome sequences provide insight into Plasmodium vivax and the monkey malaria clade.</title>
        <authorList>
            <person name="Tachibana S."/>
            <person name="Sullivan S.A."/>
            <person name="Kawai S."/>
            <person name="Nakamura S."/>
            <person name="Kim H.R."/>
            <person name="Goto N."/>
            <person name="Arisue N."/>
            <person name="Palacpac N.M.Q."/>
            <person name="Honma H."/>
            <person name="Yagi M."/>
            <person name="Tougan T."/>
            <person name="Katakai Y."/>
            <person name="Kaneko O."/>
            <person name="Mita T."/>
            <person name="Kita K."/>
            <person name="Yasutomi Y."/>
            <person name="Sutton P.L."/>
            <person name="Shakhbatyan R."/>
            <person name="Horii T."/>
            <person name="Yasunaga T."/>
            <person name="Barnwell J.W."/>
            <person name="Escalante A.A."/>
            <person name="Carlton J.M."/>
            <person name="Tanabe K."/>
        </authorList>
    </citation>
    <scope>NUCLEOTIDE SEQUENCE [LARGE SCALE GENOMIC DNA]</scope>
    <source>
        <strain evidence="1 2">B</strain>
    </source>
</reference>
<gene>
    <name evidence="1" type="ORF">PCYB_008150</name>
</gene>
<dbReference type="GeneID" id="14696608"/>
<evidence type="ECO:0008006" key="3">
    <source>
        <dbReference type="Google" id="ProtNLM"/>
    </source>
</evidence>
<dbReference type="KEGG" id="pcy:PCYB_008150"/>
<name>K6UFG6_PLACD</name>
<keyword evidence="2" id="KW-1185">Reference proteome</keyword>
<proteinExistence type="predicted"/>
<dbReference type="AlphaFoldDB" id="K6UFG6"/>
<dbReference type="VEuPathDB" id="PlasmoDB:PCYB_008150"/>
<dbReference type="Proteomes" id="UP000006319">
    <property type="component" value="Unassembled WGS sequence"/>
</dbReference>
<accession>K6UFG6</accession>
<evidence type="ECO:0000313" key="2">
    <source>
        <dbReference type="Proteomes" id="UP000006319"/>
    </source>
</evidence>
<dbReference type="OrthoDB" id="389191at2759"/>
<dbReference type="PhylomeDB" id="K6UFG6"/>